<gene>
    <name evidence="8" type="ORF">QJS35_31505</name>
</gene>
<proteinExistence type="inferred from homology"/>
<keyword evidence="8" id="KW-0808">Transferase</keyword>
<evidence type="ECO:0000256" key="3">
    <source>
        <dbReference type="ARBA" id="ARBA00022793"/>
    </source>
</evidence>
<sequence length="493" mass="53594">MTNTALDKYRAPLYEALDAHARLEARAFHVPGHKQHAAWEDELAASYYGSVLALDLTELSDTDDLHHPEGPLADAQRLAADCWGADETRFLVGGSTAGNLAMIIGICDPGDLIILQRNVHKSVIHGLMMAGARAVMLPPDIDPVSGLATAPRDQLLKAALEQYPEAKAVILSAPNYYGMSPDLNSLIQLAHEYGIPVLVDEAHGPHFGFHPAFPTSALHAGADIVVQSTHKMLSAMTMGAMLHMQGNRIPRESVRQALTMVQSSSPSFPIMASLDLARRQLHTLGANAFHSALEAVELVTAQLDSTPFRALGYGEYANNEITYDPLKLVLFDKSGKQNGFELRDALLKRKCVAEMADSRCVVMAFGTGSTLSDGESLMAALKDIANHTYTGIIPSITRENNPALQSNNEIHIPEPIVFTRHIFPVQTVPLDHSVGLTAAEWVIPYPPGIPVLYPGETITSDIVKQLQHWKHEGAQIQGAQDPELQFIQVQSKT</sequence>
<dbReference type="SUPFAM" id="SSF53383">
    <property type="entry name" value="PLP-dependent transferases"/>
    <property type="match status" value="1"/>
</dbReference>
<dbReference type="InterPro" id="IPR008286">
    <property type="entry name" value="Prn/Lys/Arg_de-COase_C"/>
</dbReference>
<organism evidence="8 9">
    <name type="scientific">Cohnella silvisoli</name>
    <dbReference type="NCBI Taxonomy" id="2873699"/>
    <lineage>
        <taxon>Bacteria</taxon>
        <taxon>Bacillati</taxon>
        <taxon>Bacillota</taxon>
        <taxon>Bacilli</taxon>
        <taxon>Bacillales</taxon>
        <taxon>Paenibacillaceae</taxon>
        <taxon>Cohnella</taxon>
    </lineage>
</organism>
<dbReference type="Pfam" id="PF03711">
    <property type="entry name" value="OKR_DC_1_C"/>
    <property type="match status" value="1"/>
</dbReference>
<evidence type="ECO:0000256" key="4">
    <source>
        <dbReference type="ARBA" id="ARBA00022898"/>
    </source>
</evidence>
<evidence type="ECO:0000259" key="7">
    <source>
        <dbReference type="Pfam" id="PF03711"/>
    </source>
</evidence>
<dbReference type="InterPro" id="IPR000310">
    <property type="entry name" value="Orn/Lys/Arg_deCO2ase_major_dom"/>
</dbReference>
<comment type="similarity">
    <text evidence="2">Belongs to the Orn/Lys/Arg decarboxylase class-I family.</text>
</comment>
<accession>A0ABV1L3Q2</accession>
<evidence type="ECO:0000256" key="2">
    <source>
        <dbReference type="ARBA" id="ARBA00010671"/>
    </source>
</evidence>
<evidence type="ECO:0000256" key="1">
    <source>
        <dbReference type="ARBA" id="ARBA00001933"/>
    </source>
</evidence>
<dbReference type="SUPFAM" id="SSF55904">
    <property type="entry name" value="Ornithine decarboxylase C-terminal domain"/>
    <property type="match status" value="1"/>
</dbReference>
<feature type="domain" description="Orn/Lys/Arg decarboxylase C-terminal" evidence="7">
    <location>
        <begin position="425"/>
        <end position="468"/>
    </location>
</feature>
<comment type="cofactor">
    <cofactor evidence="1">
        <name>pyridoxal 5'-phosphate</name>
        <dbReference type="ChEBI" id="CHEBI:597326"/>
    </cofactor>
</comment>
<reference evidence="8 9" key="1">
    <citation type="journal article" date="2023" name="Genome Announc.">
        <title>Pan-Genome Analyses of the Genus Cohnella and Proposal of the Novel Species Cohnella silvisoli sp. nov., Isolated from Forest Soil.</title>
        <authorList>
            <person name="Wang C."/>
            <person name="Mao L."/>
            <person name="Bao G."/>
            <person name="Zhu H."/>
        </authorList>
    </citation>
    <scope>NUCLEOTIDE SEQUENCE [LARGE SCALE GENOMIC DNA]</scope>
    <source>
        <strain evidence="8 9">NL03-T5-1</strain>
    </source>
</reference>
<evidence type="ECO:0000256" key="5">
    <source>
        <dbReference type="ARBA" id="ARBA00023239"/>
    </source>
</evidence>
<dbReference type="Gene3D" id="3.90.105.10">
    <property type="entry name" value="Molybdopterin biosynthesis moea protein, domain 2"/>
    <property type="match status" value="1"/>
</dbReference>
<evidence type="ECO:0000313" key="9">
    <source>
        <dbReference type="Proteomes" id="UP001493487"/>
    </source>
</evidence>
<dbReference type="InterPro" id="IPR015424">
    <property type="entry name" value="PyrdxlP-dep_Trfase"/>
</dbReference>
<dbReference type="InterPro" id="IPR052357">
    <property type="entry name" value="Orn_Lys_Arg_decarboxylase-I"/>
</dbReference>
<keyword evidence="9" id="KW-1185">Reference proteome</keyword>
<dbReference type="InterPro" id="IPR036633">
    <property type="entry name" value="Prn/Lys/Arg_de-COase_C_sf"/>
</dbReference>
<dbReference type="Proteomes" id="UP001493487">
    <property type="component" value="Unassembled WGS sequence"/>
</dbReference>
<dbReference type="InterPro" id="IPR015421">
    <property type="entry name" value="PyrdxlP-dep_Trfase_major"/>
</dbReference>
<dbReference type="PANTHER" id="PTHR43277">
    <property type="entry name" value="ARGININE DECARBOXYLASE"/>
    <property type="match status" value="1"/>
</dbReference>
<keyword evidence="5" id="KW-0456">Lyase</keyword>
<dbReference type="RefSeq" id="WP_232189992.1">
    <property type="nucleotide sequence ID" value="NZ_JAIOAP010000026.1"/>
</dbReference>
<keyword evidence="8" id="KW-0032">Aminotransferase</keyword>
<keyword evidence="4" id="KW-0663">Pyridoxal phosphate</keyword>
<keyword evidence="3" id="KW-0210">Decarboxylase</keyword>
<name>A0ABV1L3Q2_9BACL</name>
<protein>
    <submittedName>
        <fullName evidence="8">Aminotransferase class I/II-fold pyridoxal phosphate-dependent enzyme</fullName>
    </submittedName>
</protein>
<dbReference type="PANTHER" id="PTHR43277:SF3">
    <property type="entry name" value="DECARBOXYLASE, PUTATIVE-RELATED"/>
    <property type="match status" value="1"/>
</dbReference>
<dbReference type="Gene3D" id="3.40.640.10">
    <property type="entry name" value="Type I PLP-dependent aspartate aminotransferase-like (Major domain)"/>
    <property type="match status" value="1"/>
</dbReference>
<dbReference type="GO" id="GO:0008483">
    <property type="term" value="F:transaminase activity"/>
    <property type="evidence" value="ECO:0007669"/>
    <property type="project" value="UniProtKB-KW"/>
</dbReference>
<evidence type="ECO:0000313" key="8">
    <source>
        <dbReference type="EMBL" id="MEQ4486912.1"/>
    </source>
</evidence>
<dbReference type="CDD" id="cd00615">
    <property type="entry name" value="Orn_deC_like"/>
    <property type="match status" value="1"/>
</dbReference>
<evidence type="ECO:0000259" key="6">
    <source>
        <dbReference type="Pfam" id="PF01276"/>
    </source>
</evidence>
<feature type="domain" description="Orn/Lys/Arg decarboxylases family 1 pyridoxal-P attachment site" evidence="6">
    <location>
        <begin position="12"/>
        <end position="297"/>
    </location>
</feature>
<dbReference type="EMBL" id="JASKHM010000027">
    <property type="protein sequence ID" value="MEQ4486912.1"/>
    <property type="molecule type" value="Genomic_DNA"/>
</dbReference>
<comment type="caution">
    <text evidence="8">The sequence shown here is derived from an EMBL/GenBank/DDBJ whole genome shotgun (WGS) entry which is preliminary data.</text>
</comment>
<dbReference type="Pfam" id="PF01276">
    <property type="entry name" value="OKR_DC_1"/>
    <property type="match status" value="1"/>
</dbReference>